<sequence length="402" mass="46169">MKKDILFLCQFFYPEYNSSATLPFDTAKYLAEHGFSVGALCGYPKEYNNDCNVPMKEIKDGVDIQRIKYIQLKRGSKIGRLINYFSFTFKAMLHIGKLKNYKSVIVYSNPPILPLVAVMANVLFKTKIVFVSYDVYPEVAYASKTLNPGSLISKVMNKLNHQLFKRVAKVISLTDEMKDFLLENRKELTEDKVVTIPNWAHEKIIVPSKEAYDRFGYNENQFIVSYFGNMGTCQDMETLMEAVEKLRNDENIKFLFVGHGNKVDSIREKIRKDQLKNIQLLDFLTGKDFEQAVAISSCCVVSLEKGLKGTCAPSKYYSYLQGGKPILGIVEEGSYLEEEITKEKLGYVTYNQNSDLLVKHIKHMSENKSECLEIGKRVTQVYMNNYDIEICLNKYVRIIELV</sequence>
<proteinExistence type="predicted"/>
<reference evidence="3" key="1">
    <citation type="submission" date="2023-01" db="EMBL/GenBank/DDBJ databases">
        <title>Human gut microbiome strain richness.</title>
        <authorList>
            <person name="Chen-Liaw A."/>
        </authorList>
    </citation>
    <scope>NUCLEOTIDE SEQUENCE</scope>
    <source>
        <strain evidence="3">D55st1_G4_D55t1_190419</strain>
    </source>
</reference>
<dbReference type="GO" id="GO:0016757">
    <property type="term" value="F:glycosyltransferase activity"/>
    <property type="evidence" value="ECO:0007669"/>
    <property type="project" value="InterPro"/>
</dbReference>
<dbReference type="GO" id="GO:0009103">
    <property type="term" value="P:lipopolysaccharide biosynthetic process"/>
    <property type="evidence" value="ECO:0007669"/>
    <property type="project" value="TreeGrafter"/>
</dbReference>
<feature type="domain" description="Glycosyl transferase family 1" evidence="2">
    <location>
        <begin position="216"/>
        <end position="378"/>
    </location>
</feature>
<evidence type="ECO:0000313" key="4">
    <source>
        <dbReference type="Proteomes" id="UP001220658"/>
    </source>
</evidence>
<comment type="caution">
    <text evidence="3">The sequence shown here is derived from an EMBL/GenBank/DDBJ whole genome shotgun (WGS) entry which is preliminary data.</text>
</comment>
<dbReference type="EMBL" id="JAQNCK010000002">
    <property type="protein sequence ID" value="MDC0827344.1"/>
    <property type="molecule type" value="Genomic_DNA"/>
</dbReference>
<organism evidence="3 4">
    <name type="scientific">Faecalitalea cylindroides</name>
    <dbReference type="NCBI Taxonomy" id="39483"/>
    <lineage>
        <taxon>Bacteria</taxon>
        <taxon>Bacillati</taxon>
        <taxon>Bacillota</taxon>
        <taxon>Erysipelotrichia</taxon>
        <taxon>Erysipelotrichales</taxon>
        <taxon>Erysipelotrichaceae</taxon>
        <taxon>Faecalitalea</taxon>
    </lineage>
</organism>
<name>A0AAW6FRE3_9FIRM</name>
<dbReference type="AlphaFoldDB" id="A0AAW6FRE3"/>
<dbReference type="Proteomes" id="UP001220658">
    <property type="component" value="Unassembled WGS sequence"/>
</dbReference>
<dbReference type="InterPro" id="IPR001296">
    <property type="entry name" value="Glyco_trans_1"/>
</dbReference>
<dbReference type="SUPFAM" id="SSF53756">
    <property type="entry name" value="UDP-Glycosyltransferase/glycogen phosphorylase"/>
    <property type="match status" value="1"/>
</dbReference>
<evidence type="ECO:0000259" key="2">
    <source>
        <dbReference type="Pfam" id="PF00534"/>
    </source>
</evidence>
<dbReference type="RefSeq" id="WP_229027105.1">
    <property type="nucleotide sequence ID" value="NZ_JADMUL010000002.1"/>
</dbReference>
<gene>
    <name evidence="3" type="ORF">POG00_01315</name>
</gene>
<dbReference type="PANTHER" id="PTHR46401">
    <property type="entry name" value="GLYCOSYLTRANSFERASE WBBK-RELATED"/>
    <property type="match status" value="1"/>
</dbReference>
<dbReference type="Pfam" id="PF00534">
    <property type="entry name" value="Glycos_transf_1"/>
    <property type="match status" value="1"/>
</dbReference>
<evidence type="ECO:0000256" key="1">
    <source>
        <dbReference type="ARBA" id="ARBA00022679"/>
    </source>
</evidence>
<evidence type="ECO:0000313" key="3">
    <source>
        <dbReference type="EMBL" id="MDC0827344.1"/>
    </source>
</evidence>
<dbReference type="CDD" id="cd03794">
    <property type="entry name" value="GT4_WbuB-like"/>
    <property type="match status" value="1"/>
</dbReference>
<keyword evidence="1" id="KW-0808">Transferase</keyword>
<protein>
    <submittedName>
        <fullName evidence="3">Glycosyltransferase family 4 protein</fullName>
    </submittedName>
</protein>
<dbReference type="Gene3D" id="3.40.50.2000">
    <property type="entry name" value="Glycogen Phosphorylase B"/>
    <property type="match status" value="2"/>
</dbReference>
<accession>A0AAW6FRE3</accession>
<dbReference type="PANTHER" id="PTHR46401:SF2">
    <property type="entry name" value="GLYCOSYLTRANSFERASE WBBK-RELATED"/>
    <property type="match status" value="1"/>
</dbReference>